<evidence type="ECO:0000256" key="2">
    <source>
        <dbReference type="ARBA" id="ARBA00004167"/>
    </source>
</evidence>
<evidence type="ECO:0000259" key="16">
    <source>
        <dbReference type="PROSITE" id="PS50089"/>
    </source>
</evidence>
<evidence type="ECO:0000256" key="9">
    <source>
        <dbReference type="ARBA" id="ARBA00022786"/>
    </source>
</evidence>
<dbReference type="GO" id="GO:0031625">
    <property type="term" value="F:ubiquitin protein ligase binding"/>
    <property type="evidence" value="ECO:0007669"/>
    <property type="project" value="TreeGrafter"/>
</dbReference>
<evidence type="ECO:0000256" key="4">
    <source>
        <dbReference type="ARBA" id="ARBA00012483"/>
    </source>
</evidence>
<organism evidence="17 18">
    <name type="scientific">Mikania micrantha</name>
    <name type="common">bitter vine</name>
    <dbReference type="NCBI Taxonomy" id="192012"/>
    <lineage>
        <taxon>Eukaryota</taxon>
        <taxon>Viridiplantae</taxon>
        <taxon>Streptophyta</taxon>
        <taxon>Embryophyta</taxon>
        <taxon>Tracheophyta</taxon>
        <taxon>Spermatophyta</taxon>
        <taxon>Magnoliopsida</taxon>
        <taxon>eudicotyledons</taxon>
        <taxon>Gunneridae</taxon>
        <taxon>Pentapetalae</taxon>
        <taxon>asterids</taxon>
        <taxon>campanulids</taxon>
        <taxon>Asterales</taxon>
        <taxon>Asteraceae</taxon>
        <taxon>Asteroideae</taxon>
        <taxon>Heliantheae alliance</taxon>
        <taxon>Eupatorieae</taxon>
        <taxon>Mikania</taxon>
    </lineage>
</organism>
<protein>
    <recommendedName>
        <fullName evidence="4">RING-type E3 ubiquitin transferase</fullName>
        <ecNumber evidence="4">2.3.2.27</ecNumber>
    </recommendedName>
</protein>
<proteinExistence type="inferred from homology"/>
<keyword evidence="6 15" id="KW-0812">Transmembrane</keyword>
<dbReference type="Pfam" id="PF13639">
    <property type="entry name" value="zf-RING_2"/>
    <property type="match status" value="1"/>
</dbReference>
<feature type="domain" description="RING-type" evidence="16">
    <location>
        <begin position="155"/>
        <end position="197"/>
    </location>
</feature>
<comment type="pathway">
    <text evidence="3">Protein modification; protein ubiquitination.</text>
</comment>
<evidence type="ECO:0000256" key="11">
    <source>
        <dbReference type="ARBA" id="ARBA00022989"/>
    </source>
</evidence>
<dbReference type="AlphaFoldDB" id="A0A5N6Q4W2"/>
<comment type="subcellular location">
    <subcellularLocation>
        <location evidence="2">Membrane</location>
        <topology evidence="2">Single-pass membrane protein</topology>
    </subcellularLocation>
</comment>
<keyword evidence="5" id="KW-0808">Transferase</keyword>
<dbReference type="GO" id="GO:0016020">
    <property type="term" value="C:membrane"/>
    <property type="evidence" value="ECO:0007669"/>
    <property type="project" value="UniProtKB-SubCell"/>
</dbReference>
<sequence>MDFREERWVSRHTHVKLSWLKYEIYKKNGQFLQPPASSPSFSPPFRIAIHKTAIPSSSSDNKINPAIIFVIVILAVLFFVSGLLHLLVRLLTKHHSSSNPTQSNRYLTGSTSDTLQRQLQQLFHLHDSGLDQAFIDSLPVFMYKEIVGAKDSFDCAVCLSEFVESDELRLLPTCSHAFHINCIDTWLQSNSTCPLCRDTLFNPGISLDNPIFEFDDMREADENEFVAGQKMIEHEQIIAEKGVFLVRLGKFRRLTEGEKQTGETSSRKLDARRCYSMGSYEYVVGNTRLKLALNNKRDRLEAKIVEDGEENENSKVIDDMEGKKISIGAKTDSYSVSKIWLWSKKGKITSSSENEMQNPSSVDMELPWMSRRQVVNGVIHGGNCEQHEESFFLKKEDMVYCCFHDSKSGSGGVGVAHVDCSFYQCDLVMDFRV</sequence>
<keyword evidence="9" id="KW-0833">Ubl conjugation pathway</keyword>
<dbReference type="InterPro" id="IPR001841">
    <property type="entry name" value="Znf_RING"/>
</dbReference>
<comment type="catalytic activity">
    <reaction evidence="1">
        <text>S-ubiquitinyl-[E2 ubiquitin-conjugating enzyme]-L-cysteine + [acceptor protein]-L-lysine = [E2 ubiquitin-conjugating enzyme]-L-cysteine + N(6)-ubiquitinyl-[acceptor protein]-L-lysine.</text>
        <dbReference type="EC" id="2.3.2.27"/>
    </reaction>
</comment>
<dbReference type="SUPFAM" id="SSF57850">
    <property type="entry name" value="RING/U-box"/>
    <property type="match status" value="1"/>
</dbReference>
<evidence type="ECO:0000256" key="10">
    <source>
        <dbReference type="ARBA" id="ARBA00022833"/>
    </source>
</evidence>
<evidence type="ECO:0000256" key="6">
    <source>
        <dbReference type="ARBA" id="ARBA00022692"/>
    </source>
</evidence>
<evidence type="ECO:0000256" key="8">
    <source>
        <dbReference type="ARBA" id="ARBA00022771"/>
    </source>
</evidence>
<dbReference type="EMBL" id="SZYD01000001">
    <property type="protein sequence ID" value="KAD7479533.1"/>
    <property type="molecule type" value="Genomic_DNA"/>
</dbReference>
<keyword evidence="11 15" id="KW-1133">Transmembrane helix</keyword>
<comment type="similarity">
    <text evidence="13">Belongs to the RING-type zinc finger family. ATL subfamily.</text>
</comment>
<keyword evidence="7" id="KW-0479">Metal-binding</keyword>
<dbReference type="CDD" id="cd16461">
    <property type="entry name" value="RING-H2_EL5-like"/>
    <property type="match status" value="1"/>
</dbReference>
<evidence type="ECO:0000256" key="14">
    <source>
        <dbReference type="PROSITE-ProRule" id="PRU00175"/>
    </source>
</evidence>
<gene>
    <name evidence="17" type="ORF">E3N88_02669</name>
</gene>
<dbReference type="PANTHER" id="PTHR45768">
    <property type="entry name" value="E3 UBIQUITIN-PROTEIN LIGASE RNF13-LIKE"/>
    <property type="match status" value="1"/>
</dbReference>
<dbReference type="PROSITE" id="PS50089">
    <property type="entry name" value="ZF_RING_2"/>
    <property type="match status" value="1"/>
</dbReference>
<reference evidence="17 18" key="1">
    <citation type="submission" date="2019-05" db="EMBL/GenBank/DDBJ databases">
        <title>Mikania micrantha, genome provides insights into the molecular mechanism of rapid growth.</title>
        <authorList>
            <person name="Liu B."/>
        </authorList>
    </citation>
    <scope>NUCLEOTIDE SEQUENCE [LARGE SCALE GENOMIC DNA]</scope>
    <source>
        <strain evidence="17">NLD-2019</strain>
        <tissue evidence="17">Leaf</tissue>
    </source>
</reference>
<keyword evidence="12 15" id="KW-0472">Membrane</keyword>
<evidence type="ECO:0000256" key="7">
    <source>
        <dbReference type="ARBA" id="ARBA00022723"/>
    </source>
</evidence>
<dbReference type="EC" id="2.3.2.27" evidence="4"/>
<evidence type="ECO:0000313" key="17">
    <source>
        <dbReference type="EMBL" id="KAD7479533.1"/>
    </source>
</evidence>
<evidence type="ECO:0000313" key="18">
    <source>
        <dbReference type="Proteomes" id="UP000326396"/>
    </source>
</evidence>
<dbReference type="SMART" id="SM00184">
    <property type="entry name" value="RING"/>
    <property type="match status" value="1"/>
</dbReference>
<keyword evidence="18" id="KW-1185">Reference proteome</keyword>
<dbReference type="FunFam" id="3.30.40.10:FF:000231">
    <property type="entry name" value="RING-H2 finger protein ATL46"/>
    <property type="match status" value="1"/>
</dbReference>
<evidence type="ECO:0000256" key="13">
    <source>
        <dbReference type="ARBA" id="ARBA00024209"/>
    </source>
</evidence>
<name>A0A5N6Q4W2_9ASTR</name>
<evidence type="ECO:0000256" key="3">
    <source>
        <dbReference type="ARBA" id="ARBA00004906"/>
    </source>
</evidence>
<dbReference type="PANTHER" id="PTHR45768:SF18">
    <property type="entry name" value="RING-H2 FINGER PROTEIN ATL47-RELATED"/>
    <property type="match status" value="1"/>
</dbReference>
<dbReference type="Gene3D" id="3.30.40.10">
    <property type="entry name" value="Zinc/RING finger domain, C3HC4 (zinc finger)"/>
    <property type="match status" value="1"/>
</dbReference>
<evidence type="ECO:0000256" key="12">
    <source>
        <dbReference type="ARBA" id="ARBA00023136"/>
    </source>
</evidence>
<dbReference type="Proteomes" id="UP000326396">
    <property type="component" value="Linkage Group LG1"/>
</dbReference>
<dbReference type="GO" id="GO:0008270">
    <property type="term" value="F:zinc ion binding"/>
    <property type="evidence" value="ECO:0007669"/>
    <property type="project" value="UniProtKB-KW"/>
</dbReference>
<keyword evidence="8 14" id="KW-0863">Zinc-finger</keyword>
<comment type="caution">
    <text evidence="17">The sequence shown here is derived from an EMBL/GenBank/DDBJ whole genome shotgun (WGS) entry which is preliminary data.</text>
</comment>
<evidence type="ECO:0000256" key="15">
    <source>
        <dbReference type="SAM" id="Phobius"/>
    </source>
</evidence>
<feature type="transmembrane region" description="Helical" evidence="15">
    <location>
        <begin position="66"/>
        <end position="88"/>
    </location>
</feature>
<dbReference type="GO" id="GO:0061630">
    <property type="term" value="F:ubiquitin protein ligase activity"/>
    <property type="evidence" value="ECO:0007669"/>
    <property type="project" value="UniProtKB-EC"/>
</dbReference>
<accession>A0A5N6Q4W2</accession>
<evidence type="ECO:0000256" key="5">
    <source>
        <dbReference type="ARBA" id="ARBA00022679"/>
    </source>
</evidence>
<keyword evidence="10" id="KW-0862">Zinc</keyword>
<evidence type="ECO:0000256" key="1">
    <source>
        <dbReference type="ARBA" id="ARBA00000900"/>
    </source>
</evidence>
<dbReference type="OrthoDB" id="8062037at2759"/>
<dbReference type="InterPro" id="IPR013083">
    <property type="entry name" value="Znf_RING/FYVE/PHD"/>
</dbReference>